<keyword evidence="2" id="KW-0460">Magnesium</keyword>
<gene>
    <name evidence="3" type="ORF">Cme02nite_28380</name>
</gene>
<dbReference type="SFLD" id="SFLDG01020">
    <property type="entry name" value="Terpene_Cyclase_Like_2"/>
    <property type="match status" value="1"/>
</dbReference>
<keyword evidence="2" id="KW-0479">Metal-binding</keyword>
<comment type="similarity">
    <text evidence="2">Belongs to the terpene synthase family.</text>
</comment>
<dbReference type="SFLD" id="SFLDS00005">
    <property type="entry name" value="Isoprenoid_Synthase_Type_I"/>
    <property type="match status" value="1"/>
</dbReference>
<keyword evidence="1 2" id="KW-0456">Lyase</keyword>
<accession>A0A8J3PEE4</accession>
<dbReference type="EC" id="4.2.3.-" evidence="2"/>
<dbReference type="SUPFAM" id="SSF48576">
    <property type="entry name" value="Terpenoid synthases"/>
    <property type="match status" value="1"/>
</dbReference>
<evidence type="ECO:0000256" key="2">
    <source>
        <dbReference type="RuleBase" id="RU366034"/>
    </source>
</evidence>
<organism evidence="3 4">
    <name type="scientific">Catellatospora methionotrophica</name>
    <dbReference type="NCBI Taxonomy" id="121620"/>
    <lineage>
        <taxon>Bacteria</taxon>
        <taxon>Bacillati</taxon>
        <taxon>Actinomycetota</taxon>
        <taxon>Actinomycetes</taxon>
        <taxon>Micromonosporales</taxon>
        <taxon>Micromonosporaceae</taxon>
        <taxon>Catellatospora</taxon>
    </lineage>
</organism>
<reference evidence="3" key="1">
    <citation type="submission" date="2021-01" db="EMBL/GenBank/DDBJ databases">
        <title>Whole genome shotgun sequence of Catellatospora methionotrophica NBRC 14553.</title>
        <authorList>
            <person name="Komaki H."/>
            <person name="Tamura T."/>
        </authorList>
    </citation>
    <scope>NUCLEOTIDE SEQUENCE</scope>
    <source>
        <strain evidence="3">NBRC 14553</strain>
    </source>
</reference>
<comment type="caution">
    <text evidence="3">The sequence shown here is derived from an EMBL/GenBank/DDBJ whole genome shotgun (WGS) entry which is preliminary data.</text>
</comment>
<dbReference type="InterPro" id="IPR034686">
    <property type="entry name" value="Terpene_cyclase-like_2"/>
</dbReference>
<dbReference type="GO" id="GO:0046872">
    <property type="term" value="F:metal ion binding"/>
    <property type="evidence" value="ECO:0007669"/>
    <property type="project" value="UniProtKB-KW"/>
</dbReference>
<dbReference type="AlphaFoldDB" id="A0A8J3PEE4"/>
<proteinExistence type="inferred from homology"/>
<sequence length="334" mass="37350">MPQNVTFDLPFPLRTSPHLEHARAANLSWVREHRLVDGPDATDWYGSWDMAGLAALGYPHARDAGALTLCADVMAFFFLFDDQFDGPLGRRPDEVARTCQTFIDAVHEPRSTRGGNRCLRAFRELWERSLDGTGAGWRARAAHEWEYYFATYAHEAINRCRGLPADMESFLEVRRGMSGTGVPVSLGERAAGIDVPPAAFHSPQLRIMRTITVDVTLMCNDVYSLEKEAARGDMDNFVLVVAHENALSRADAVERTRRAVGERTARFRQLADEVPQMGTALGLTAAEQDTVRIYVEVMAAWMGGYHEWETRTLRYLTADDVVPASKPGYLEALL</sequence>
<dbReference type="EMBL" id="BONJ01000014">
    <property type="protein sequence ID" value="GIG14506.1"/>
    <property type="molecule type" value="Genomic_DNA"/>
</dbReference>
<dbReference type="PANTHER" id="PTHR35201">
    <property type="entry name" value="TERPENE SYNTHASE"/>
    <property type="match status" value="1"/>
</dbReference>
<evidence type="ECO:0000313" key="3">
    <source>
        <dbReference type="EMBL" id="GIG14506.1"/>
    </source>
</evidence>
<evidence type="ECO:0000313" key="4">
    <source>
        <dbReference type="Proteomes" id="UP000660339"/>
    </source>
</evidence>
<dbReference type="Proteomes" id="UP000660339">
    <property type="component" value="Unassembled WGS sequence"/>
</dbReference>
<dbReference type="Pfam" id="PF19086">
    <property type="entry name" value="Terpene_syn_C_2"/>
    <property type="match status" value="1"/>
</dbReference>
<dbReference type="RefSeq" id="WP_166377833.1">
    <property type="nucleotide sequence ID" value="NZ_BAAATT010000007.1"/>
</dbReference>
<name>A0A8J3PEE4_9ACTN</name>
<evidence type="ECO:0000256" key="1">
    <source>
        <dbReference type="ARBA" id="ARBA00023239"/>
    </source>
</evidence>
<protein>
    <recommendedName>
        <fullName evidence="2">Terpene synthase</fullName>
        <ecNumber evidence="2">4.2.3.-</ecNumber>
    </recommendedName>
</protein>
<keyword evidence="4" id="KW-1185">Reference proteome</keyword>
<dbReference type="InterPro" id="IPR008949">
    <property type="entry name" value="Isoprenoid_synthase_dom_sf"/>
</dbReference>
<dbReference type="Gene3D" id="1.10.600.10">
    <property type="entry name" value="Farnesyl Diphosphate Synthase"/>
    <property type="match status" value="1"/>
</dbReference>
<dbReference type="GO" id="GO:0010333">
    <property type="term" value="F:terpene synthase activity"/>
    <property type="evidence" value="ECO:0007669"/>
    <property type="project" value="InterPro"/>
</dbReference>
<dbReference type="PANTHER" id="PTHR35201:SF4">
    <property type="entry name" value="BETA-PINACENE SYNTHASE-RELATED"/>
    <property type="match status" value="1"/>
</dbReference>
<comment type="cofactor">
    <cofactor evidence="2">
        <name>Mg(2+)</name>
        <dbReference type="ChEBI" id="CHEBI:18420"/>
    </cofactor>
</comment>